<gene>
    <name evidence="1" type="ORF">LCGC14_0365480</name>
</gene>
<name>A0A0F9TPL6_9ZZZZ</name>
<proteinExistence type="predicted"/>
<comment type="caution">
    <text evidence="1">The sequence shown here is derived from an EMBL/GenBank/DDBJ whole genome shotgun (WGS) entry which is preliminary data.</text>
</comment>
<evidence type="ECO:0000313" key="1">
    <source>
        <dbReference type="EMBL" id="KKN76897.1"/>
    </source>
</evidence>
<dbReference type="EMBL" id="LAZR01000287">
    <property type="protein sequence ID" value="KKN76897.1"/>
    <property type="molecule type" value="Genomic_DNA"/>
</dbReference>
<accession>A0A0F9TPL6</accession>
<sequence>MGVPTRRILDPVYGSPILRAANNGTAIWNKINTNSQWQNGTGWQACLTGGVQTGDDWGAAFFPVQAQVLVKDFSDALTTQWKYYMTATQTMGVNIVIWVHNPANLSQRAEITQIGGTALLGKTLGWNSHTLLKTTTQFVWYGEDWSGSLVATLTGSGLTAGTQYTWAQFQADVLFRDWEIYRVSLEHGWEASGTFQSVWLTEAEFNGQTVPIIPSLQELFAADTALAQVTLLSNTGVDIGDVDVLSIATGANVIGKVGIDQTTEGTTNGVYLRTGSNLAGIFSIDQVTANANEVVLKAGTADVGKVGHNKTGIGHGVETVDSAGADQPIVTASITAKSVIIQAQTDNTSAIAVGAPGVDATVATGNGILLYAGDWTPWLEIDDLFEVYIDALVTDEGVRFIYLT</sequence>
<organism evidence="1">
    <name type="scientific">marine sediment metagenome</name>
    <dbReference type="NCBI Taxonomy" id="412755"/>
    <lineage>
        <taxon>unclassified sequences</taxon>
        <taxon>metagenomes</taxon>
        <taxon>ecological metagenomes</taxon>
    </lineage>
</organism>
<reference evidence="1" key="1">
    <citation type="journal article" date="2015" name="Nature">
        <title>Complex archaea that bridge the gap between prokaryotes and eukaryotes.</title>
        <authorList>
            <person name="Spang A."/>
            <person name="Saw J.H."/>
            <person name="Jorgensen S.L."/>
            <person name="Zaremba-Niedzwiedzka K."/>
            <person name="Martijn J."/>
            <person name="Lind A.E."/>
            <person name="van Eijk R."/>
            <person name="Schleper C."/>
            <person name="Guy L."/>
            <person name="Ettema T.J."/>
        </authorList>
    </citation>
    <scope>NUCLEOTIDE SEQUENCE</scope>
</reference>
<dbReference type="AlphaFoldDB" id="A0A0F9TPL6"/>
<protein>
    <submittedName>
        <fullName evidence="1">Uncharacterized protein</fullName>
    </submittedName>
</protein>